<name>A0A261UJS9_9BORD</name>
<dbReference type="OrthoDB" id="8549796at2"/>
<dbReference type="PROSITE" id="PS51257">
    <property type="entry name" value="PROKAR_LIPOPROTEIN"/>
    <property type="match status" value="1"/>
</dbReference>
<sequence length="70" mass="8321">MRLNSILFSMGLIALILTTACTWKHAYDVAQGRRQFQCVQITDMQDRQRCMEESTMSYDAYENERRKLRP</sequence>
<organism evidence="1 2">
    <name type="scientific">Bordetella genomosp. 11</name>
    <dbReference type="NCBI Taxonomy" id="1416808"/>
    <lineage>
        <taxon>Bacteria</taxon>
        <taxon>Pseudomonadati</taxon>
        <taxon>Pseudomonadota</taxon>
        <taxon>Betaproteobacteria</taxon>
        <taxon>Burkholderiales</taxon>
        <taxon>Alcaligenaceae</taxon>
        <taxon>Bordetella</taxon>
    </lineage>
</organism>
<reference evidence="2" key="1">
    <citation type="submission" date="2017-05" db="EMBL/GenBank/DDBJ databases">
        <title>Complete and WGS of Bordetella genogroups.</title>
        <authorList>
            <person name="Spilker T."/>
            <person name="Lipuma J."/>
        </authorList>
    </citation>
    <scope>NUCLEOTIDE SEQUENCE [LARGE SCALE GENOMIC DNA]</scope>
    <source>
        <strain evidence="2">AU8856</strain>
    </source>
</reference>
<evidence type="ECO:0000313" key="1">
    <source>
        <dbReference type="EMBL" id="OZI61143.1"/>
    </source>
</evidence>
<dbReference type="EMBL" id="NEVS01000004">
    <property type="protein sequence ID" value="OZI61143.1"/>
    <property type="molecule type" value="Genomic_DNA"/>
</dbReference>
<evidence type="ECO:0008006" key="3">
    <source>
        <dbReference type="Google" id="ProtNLM"/>
    </source>
</evidence>
<proteinExistence type="predicted"/>
<dbReference type="RefSeq" id="WP_094842551.1">
    <property type="nucleotide sequence ID" value="NZ_NEVS01000004.1"/>
</dbReference>
<dbReference type="Proteomes" id="UP000215767">
    <property type="component" value="Unassembled WGS sequence"/>
</dbReference>
<keyword evidence="2" id="KW-1185">Reference proteome</keyword>
<protein>
    <recommendedName>
        <fullName evidence="3">Lipoprotein</fullName>
    </recommendedName>
</protein>
<evidence type="ECO:0000313" key="2">
    <source>
        <dbReference type="Proteomes" id="UP000215767"/>
    </source>
</evidence>
<gene>
    <name evidence="1" type="ORF">CAL28_17525</name>
</gene>
<dbReference type="AlphaFoldDB" id="A0A261UJS9"/>
<accession>A0A261UJS9</accession>
<comment type="caution">
    <text evidence="1">The sequence shown here is derived from an EMBL/GenBank/DDBJ whole genome shotgun (WGS) entry which is preliminary data.</text>
</comment>